<dbReference type="GO" id="GO:0016740">
    <property type="term" value="F:transferase activity"/>
    <property type="evidence" value="ECO:0007669"/>
    <property type="project" value="UniProtKB-KW"/>
</dbReference>
<evidence type="ECO:0000313" key="4">
    <source>
        <dbReference type="Proteomes" id="UP000014155"/>
    </source>
</evidence>
<dbReference type="Gene3D" id="1.10.238.260">
    <property type="match status" value="1"/>
</dbReference>
<protein>
    <recommendedName>
        <fullName evidence="2">2-isopropylmalate synthase/homocitrate synthase post-catalytic domain-containing protein</fullName>
    </recommendedName>
</protein>
<dbReference type="EMBL" id="AORV01000038">
    <property type="protein sequence ID" value="EMS71415.1"/>
    <property type="molecule type" value="Genomic_DNA"/>
</dbReference>
<sequence>MIRITDRTLSCLDDVPPDVPSLSRFLEFLIEMDADAIELSEKMYRLLSPLPPYSSYVLQIGQVSDITKFPDIPRFVCRNAPAGSNDKIRTEILLNDIRESYTIARYAECAKLRICGLDDMLTGDYLRTFGHLKECFRGDIEFCPANGFHCAAALAAEWVLSGTGTDIVTSFGGVGGFAPTEELIIILRVQRLRKAGKTYEFFPEMAELLRKITGQVVRPNKPVIGERIFHVESGIHVDGIAKQPKCYEPFPPEVVGLTRKVVIGKHSGAQSVLIKLEELGLTCDKTFIPVILERVKQTSAEKNGALTNQEFIEIVRGCRS</sequence>
<evidence type="ECO:0000259" key="2">
    <source>
        <dbReference type="Pfam" id="PF22617"/>
    </source>
</evidence>
<evidence type="ECO:0000313" key="3">
    <source>
        <dbReference type="EMBL" id="EMS71415.1"/>
    </source>
</evidence>
<reference evidence="3 4" key="1">
    <citation type="journal article" date="2013" name="Genome Announc.">
        <title>Draft Genome Sequence of the Cellulolytic, Mesophilic, Anaerobic Bacterium Clostridium termitidis Strain CT1112 (DSM 5398).</title>
        <authorList>
            <person name="Lal S."/>
            <person name="Ramachandran U."/>
            <person name="Zhang X."/>
            <person name="Munir R."/>
            <person name="Sparling R."/>
            <person name="Levin D.B."/>
        </authorList>
    </citation>
    <scope>NUCLEOTIDE SEQUENCE [LARGE SCALE GENOMIC DNA]</scope>
    <source>
        <strain evidence="3 4">CT1112</strain>
    </source>
</reference>
<dbReference type="RefSeq" id="WP_004626519.1">
    <property type="nucleotide sequence ID" value="NZ_AORV01000038.1"/>
</dbReference>
<organism evidence="3 4">
    <name type="scientific">Ruminiclostridium cellobioparum subsp. termitidis CT1112</name>
    <dbReference type="NCBI Taxonomy" id="1195236"/>
    <lineage>
        <taxon>Bacteria</taxon>
        <taxon>Bacillati</taxon>
        <taxon>Bacillota</taxon>
        <taxon>Clostridia</taxon>
        <taxon>Eubacteriales</taxon>
        <taxon>Oscillospiraceae</taxon>
        <taxon>Ruminiclostridium</taxon>
    </lineage>
</organism>
<dbReference type="InterPro" id="IPR054691">
    <property type="entry name" value="LeuA/HCS_post-cat"/>
</dbReference>
<dbReference type="STRING" id="1195236.CTER_2709"/>
<evidence type="ECO:0000256" key="1">
    <source>
        <dbReference type="ARBA" id="ARBA00022679"/>
    </source>
</evidence>
<dbReference type="Pfam" id="PF22617">
    <property type="entry name" value="HCS_D2"/>
    <property type="match status" value="1"/>
</dbReference>
<dbReference type="PATRIC" id="fig|1195236.3.peg.3030"/>
<keyword evidence="4" id="KW-1185">Reference proteome</keyword>
<keyword evidence="1" id="KW-0808">Transferase</keyword>
<accession>S0FHY1</accession>
<gene>
    <name evidence="3" type="ORF">CTER_2709</name>
</gene>
<feature type="domain" description="2-isopropylmalate synthase/homocitrate synthase post-catalytic" evidence="2">
    <location>
        <begin position="223"/>
        <end position="302"/>
    </location>
</feature>
<proteinExistence type="predicted"/>
<dbReference type="PANTHER" id="PTHR42880:SF1">
    <property type="entry name" value="ISOPROPYLMALATE_HOMOCITRATE_CITRAMALATE SYNTHASE FAMILY PROTEIN"/>
    <property type="match status" value="1"/>
</dbReference>
<dbReference type="PANTHER" id="PTHR42880">
    <property type="entry name" value="HOMOCITRATE SYNTHASE"/>
    <property type="match status" value="1"/>
</dbReference>
<name>S0FHY1_RUMCE</name>
<dbReference type="eggNOG" id="COG0119">
    <property type="taxonomic scope" value="Bacteria"/>
</dbReference>
<dbReference type="AlphaFoldDB" id="S0FHY1"/>
<dbReference type="Proteomes" id="UP000014155">
    <property type="component" value="Unassembled WGS sequence"/>
</dbReference>
<comment type="caution">
    <text evidence="3">The sequence shown here is derived from an EMBL/GenBank/DDBJ whole genome shotgun (WGS) entry which is preliminary data.</text>
</comment>